<evidence type="ECO:0000259" key="1">
    <source>
        <dbReference type="SMART" id="SM00974"/>
    </source>
</evidence>
<dbReference type="InterPro" id="IPR018306">
    <property type="entry name" value="Phage_T5_Orf172_DNA-bd"/>
</dbReference>
<dbReference type="OrthoDB" id="2087607at2"/>
<protein>
    <recommendedName>
        <fullName evidence="1">Bacteriophage T5 Orf172 DNA-binding domain-containing protein</fullName>
    </recommendedName>
</protein>
<dbReference type="AlphaFoldDB" id="A0A329U5W5"/>
<sequence>MQQLIDQGCDLMNNAKWGFGMAPLKPITDLKNKQALREVKKFVIGEDIVDFDTLPENISLVKGLFNRVIKQDQWDWFTVNMYFDYPTYRHMENIVKSLRNLRNAISYNNNALGEESLIALKKNRFIEYCDNYLTFDIGNDSNSEYLYILSRREEKDILKIGMTTRNIQKRVNEINSATGVLYPYSARKVFKVKNCKKVEKEVHELLAQYRIRNDREFFKLSYSDACSFIEQYLTSTHQHYYD</sequence>
<dbReference type="EMBL" id="PRLE01000007">
    <property type="protein sequence ID" value="RAW57391.1"/>
    <property type="molecule type" value="Genomic_DNA"/>
</dbReference>
<accession>A0A329U5W5</accession>
<comment type="caution">
    <text evidence="2">The sequence shown here is derived from an EMBL/GenBank/DDBJ whole genome shotgun (WGS) entry which is preliminary data.</text>
</comment>
<feature type="domain" description="Bacteriophage T5 Orf172 DNA-binding" evidence="1">
    <location>
        <begin position="152"/>
        <end position="232"/>
    </location>
</feature>
<evidence type="ECO:0000313" key="3">
    <source>
        <dbReference type="Proteomes" id="UP000250583"/>
    </source>
</evidence>
<dbReference type="Proteomes" id="UP000250583">
    <property type="component" value="Unassembled WGS sequence"/>
</dbReference>
<evidence type="ECO:0000313" key="2">
    <source>
        <dbReference type="EMBL" id="RAW57391.1"/>
    </source>
</evidence>
<organism evidence="2 3">
    <name type="scientific">Faecalibacterium prausnitzii</name>
    <dbReference type="NCBI Taxonomy" id="853"/>
    <lineage>
        <taxon>Bacteria</taxon>
        <taxon>Bacillati</taxon>
        <taxon>Bacillota</taxon>
        <taxon>Clostridia</taxon>
        <taxon>Eubacteriales</taxon>
        <taxon>Oscillospiraceae</taxon>
        <taxon>Faecalibacterium</taxon>
    </lineage>
</organism>
<dbReference type="SMART" id="SM00974">
    <property type="entry name" value="T5orf172"/>
    <property type="match status" value="1"/>
</dbReference>
<name>A0A329U5W5_9FIRM</name>
<dbReference type="Pfam" id="PF10544">
    <property type="entry name" value="T5orf172"/>
    <property type="match status" value="1"/>
</dbReference>
<dbReference type="RefSeq" id="WP_112149038.1">
    <property type="nucleotide sequence ID" value="NZ_PRLE01000007.1"/>
</dbReference>
<reference evidence="2 3" key="1">
    <citation type="submission" date="2018-02" db="EMBL/GenBank/DDBJ databases">
        <title>Complete genome sequencing of Faecalibacterium prausnitzii strains isolated from the human gut.</title>
        <authorList>
            <person name="Fitzgerald B.C."/>
            <person name="Shkoporov A.N."/>
            <person name="Ross P.R."/>
            <person name="Hill C."/>
        </authorList>
    </citation>
    <scope>NUCLEOTIDE SEQUENCE [LARGE SCALE GENOMIC DNA]</scope>
    <source>
        <strain evidence="2 3">APC923/61-1</strain>
    </source>
</reference>
<proteinExistence type="predicted"/>
<gene>
    <name evidence="2" type="ORF">C4N22_11275</name>
</gene>